<accession>A0AA36D8P4</accession>
<feature type="non-terminal residue" evidence="1">
    <location>
        <position position="345"/>
    </location>
</feature>
<name>A0AA36D8P4_9BILA</name>
<protein>
    <submittedName>
        <fullName evidence="1">Uncharacterized protein</fullName>
    </submittedName>
</protein>
<dbReference type="AlphaFoldDB" id="A0AA36D8P4"/>
<dbReference type="EMBL" id="CATQJA010002664">
    <property type="protein sequence ID" value="CAJ0582862.1"/>
    <property type="molecule type" value="Genomic_DNA"/>
</dbReference>
<comment type="caution">
    <text evidence="1">The sequence shown here is derived from an EMBL/GenBank/DDBJ whole genome shotgun (WGS) entry which is preliminary data.</text>
</comment>
<sequence>MDASSLLKWSRTNHRMNDFVNHYRSEFNKIPIDLSIVCNKDQSTKSRLNFQTWVRAKNDKLTSWEHEQTVFQPNFMQISIKKTLGGRSGFKYVMAFELNENGTPSALEAHPISTWPKYKLFLQKTPPLIVRDFFDALGFYLPNIIKYCTLSNLSLQYCSPELVSQVTSVLGESRCMVDCFKYQSSGITPKRGTPGYLTIKNLFCRLRALPSLRSFMSLPTFGIDNGQTNQPISGDSLLAVKSSAYTMELRVEITDEVLKDLIMEFLQYQRNFDEKEGWKVPRASTRLSALPIIPDHPTFVVRLCKCKCGTGWMYQIQRGGDQADLMRIFWDEDMLLINGPLLQLH</sequence>
<evidence type="ECO:0000313" key="2">
    <source>
        <dbReference type="Proteomes" id="UP001177023"/>
    </source>
</evidence>
<evidence type="ECO:0000313" key="1">
    <source>
        <dbReference type="EMBL" id="CAJ0582862.1"/>
    </source>
</evidence>
<proteinExistence type="predicted"/>
<reference evidence="1" key="1">
    <citation type="submission" date="2023-06" db="EMBL/GenBank/DDBJ databases">
        <authorList>
            <person name="Delattre M."/>
        </authorList>
    </citation>
    <scope>NUCLEOTIDE SEQUENCE</scope>
    <source>
        <strain evidence="1">AF72</strain>
    </source>
</reference>
<keyword evidence="2" id="KW-1185">Reference proteome</keyword>
<gene>
    <name evidence="1" type="ORF">MSPICULIGERA_LOCUS20992</name>
</gene>
<organism evidence="1 2">
    <name type="scientific">Mesorhabditis spiculigera</name>
    <dbReference type="NCBI Taxonomy" id="96644"/>
    <lineage>
        <taxon>Eukaryota</taxon>
        <taxon>Metazoa</taxon>
        <taxon>Ecdysozoa</taxon>
        <taxon>Nematoda</taxon>
        <taxon>Chromadorea</taxon>
        <taxon>Rhabditida</taxon>
        <taxon>Rhabditina</taxon>
        <taxon>Rhabditomorpha</taxon>
        <taxon>Rhabditoidea</taxon>
        <taxon>Rhabditidae</taxon>
        <taxon>Mesorhabditinae</taxon>
        <taxon>Mesorhabditis</taxon>
    </lineage>
</organism>
<dbReference type="Proteomes" id="UP001177023">
    <property type="component" value="Unassembled WGS sequence"/>
</dbReference>